<dbReference type="OrthoDB" id="2737310at2"/>
<dbReference type="InterPro" id="IPR024787">
    <property type="entry name" value="EcsC"/>
</dbReference>
<gene>
    <name evidence="1" type="ORF">TcarDRAFT_1212</name>
</gene>
<comment type="caution">
    <text evidence="1">The sequence shown here is derived from an EMBL/GenBank/DDBJ whole genome shotgun (WGS) entry which is preliminary data.</text>
</comment>
<evidence type="ECO:0000313" key="2">
    <source>
        <dbReference type="Proteomes" id="UP000005139"/>
    </source>
</evidence>
<evidence type="ECO:0000313" key="1">
    <source>
        <dbReference type="EMBL" id="EAX47806.1"/>
    </source>
</evidence>
<dbReference type="PANTHER" id="PTHR41260:SF1">
    <property type="entry name" value="PROTEIN ECSC"/>
    <property type="match status" value="1"/>
</dbReference>
<organism evidence="1 2">
    <name type="scientific">Thermosinus carboxydivorans Nor1</name>
    <dbReference type="NCBI Taxonomy" id="401526"/>
    <lineage>
        <taxon>Bacteria</taxon>
        <taxon>Bacillati</taxon>
        <taxon>Bacillota</taxon>
        <taxon>Negativicutes</taxon>
        <taxon>Selenomonadales</taxon>
        <taxon>Sporomusaceae</taxon>
        <taxon>Thermosinus</taxon>
    </lineage>
</organism>
<reference evidence="1 2" key="2">
    <citation type="submission" date="2007-01" db="EMBL/GenBank/DDBJ databases">
        <title>Sequencing of the draft genome and assembly of Thermosinus carboxydivorans Nor1.</title>
        <authorList>
            <consortium name="US DOE Joint Genome Institute (JGI-PGF)"/>
            <person name="Copeland A."/>
            <person name="Lucas S."/>
            <person name="Lapidus A."/>
            <person name="Barry K."/>
            <person name="Glavina del Rio T."/>
            <person name="Dalin E."/>
            <person name="Tice H."/>
            <person name="Bruce D."/>
            <person name="Pitluck S."/>
            <person name="Richardson P."/>
        </authorList>
    </citation>
    <scope>NUCLEOTIDE SEQUENCE [LARGE SCALE GENOMIC DNA]</scope>
    <source>
        <strain evidence="1 2">Nor1</strain>
    </source>
</reference>
<dbReference type="eggNOG" id="COG2217">
    <property type="taxonomic scope" value="Bacteria"/>
</dbReference>
<reference evidence="1 2" key="1">
    <citation type="submission" date="2007-01" db="EMBL/GenBank/DDBJ databases">
        <title>Annotation of the draft genome assembly of Thermosinus carboxydivorans Nor1.</title>
        <authorList>
            <consortium name="US DOE Joint Genome Institute (JGI-ORNL)"/>
            <person name="Larimer F."/>
            <person name="Land M."/>
            <person name="Hauser L."/>
        </authorList>
    </citation>
    <scope>NUCLEOTIDE SEQUENCE [LARGE SCALE GENOMIC DNA]</scope>
    <source>
        <strain evidence="1 2">Nor1</strain>
    </source>
</reference>
<sequence length="249" mass="27442">MNGAAANRNNNDFTPLTPYETSQISLIRDWKNQEPWVISKTFGIVVSPLSWVVRNLIPEAVIRGVLDGANAVSQYFADCNDIKRDGQVNSIKELRTKDLQLSDKLANEVHNWAIGLAAAEGVGTGLIGLPGMVADIPAIITIALRTIHKIALCYGYEVETKEDKDFILGILAASGANTVKEKISALYTLRTIEVMIARTTKRKALQAIPAIGLLIGCSANAWYIKEVGWAARRAYQERWLIDNHKIIDI</sequence>
<dbReference type="RefSeq" id="WP_007289305.1">
    <property type="nucleotide sequence ID" value="NZ_AAWL01000007.1"/>
</dbReference>
<dbReference type="Pfam" id="PF12787">
    <property type="entry name" value="EcsC"/>
    <property type="match status" value="1"/>
</dbReference>
<keyword evidence="2" id="KW-1185">Reference proteome</keyword>
<dbReference type="PANTHER" id="PTHR41260">
    <property type="entry name" value="PROTEIN ECSC"/>
    <property type="match status" value="1"/>
</dbReference>
<dbReference type="Proteomes" id="UP000005139">
    <property type="component" value="Unassembled WGS sequence"/>
</dbReference>
<name>A1HQI8_9FIRM</name>
<accession>A1HQI8</accession>
<protein>
    <submittedName>
        <fullName evidence="1">Cation-transporting ATPase, E1-E2 family</fullName>
    </submittedName>
</protein>
<proteinExistence type="predicted"/>
<dbReference type="EMBL" id="AAWL01000007">
    <property type="protein sequence ID" value="EAX47806.1"/>
    <property type="molecule type" value="Genomic_DNA"/>
</dbReference>
<dbReference type="AlphaFoldDB" id="A1HQI8"/>